<organism evidence="6 7">
    <name type="scientific">Thioalbus denitrificans</name>
    <dbReference type="NCBI Taxonomy" id="547122"/>
    <lineage>
        <taxon>Bacteria</taxon>
        <taxon>Pseudomonadati</taxon>
        <taxon>Pseudomonadota</taxon>
        <taxon>Gammaproteobacteria</taxon>
        <taxon>Chromatiales</taxon>
        <taxon>Ectothiorhodospiraceae</taxon>
        <taxon>Thioalbus</taxon>
    </lineage>
</organism>
<keyword evidence="3" id="KW-0833">Ubl conjugation pathway</keyword>
<dbReference type="Pfam" id="PF05048">
    <property type="entry name" value="NosD"/>
    <property type="match status" value="1"/>
</dbReference>
<dbReference type="InterPro" id="IPR022441">
    <property type="entry name" value="Para_beta_helix_rpt-2"/>
</dbReference>
<dbReference type="NCBIfam" id="TIGR04247">
    <property type="entry name" value="NosD_copper_fam"/>
    <property type="match status" value="1"/>
</dbReference>
<evidence type="ECO:0000256" key="3">
    <source>
        <dbReference type="ARBA" id="ARBA00022786"/>
    </source>
</evidence>
<feature type="signal peptide" evidence="4">
    <location>
        <begin position="1"/>
        <end position="37"/>
    </location>
</feature>
<name>A0A369CE47_9GAMM</name>
<dbReference type="SMART" id="SM00722">
    <property type="entry name" value="CASH"/>
    <property type="match status" value="2"/>
</dbReference>
<dbReference type="InterPro" id="IPR011050">
    <property type="entry name" value="Pectin_lyase_fold/virulence"/>
</dbReference>
<dbReference type="AlphaFoldDB" id="A0A369CE47"/>
<evidence type="ECO:0000313" key="6">
    <source>
        <dbReference type="EMBL" id="RCX32332.1"/>
    </source>
</evidence>
<dbReference type="Proteomes" id="UP000252707">
    <property type="component" value="Unassembled WGS sequence"/>
</dbReference>
<dbReference type="PANTHER" id="PTHR22990">
    <property type="entry name" value="F-BOX ONLY PROTEIN"/>
    <property type="match status" value="1"/>
</dbReference>
<dbReference type="PANTHER" id="PTHR22990:SF15">
    <property type="entry name" value="F-BOX ONLY PROTEIN 10"/>
    <property type="match status" value="1"/>
</dbReference>
<dbReference type="Gene3D" id="2.160.20.10">
    <property type="entry name" value="Single-stranded right-handed beta-helix, Pectin lyase-like"/>
    <property type="match status" value="1"/>
</dbReference>
<dbReference type="SUPFAM" id="SSF51126">
    <property type="entry name" value="Pectin lyase-like"/>
    <property type="match status" value="1"/>
</dbReference>
<comment type="pathway">
    <text evidence="1">Protein modification; protein ubiquitination.</text>
</comment>
<proteinExistence type="predicted"/>
<keyword evidence="4" id="KW-0732">Signal</keyword>
<dbReference type="EMBL" id="QPJY01000002">
    <property type="protein sequence ID" value="RCX32332.1"/>
    <property type="molecule type" value="Genomic_DNA"/>
</dbReference>
<comment type="caution">
    <text evidence="6">The sequence shown here is derived from an EMBL/GenBank/DDBJ whole genome shotgun (WGS) entry which is preliminary data.</text>
</comment>
<accession>A0A369CE47</accession>
<dbReference type="InterPro" id="IPR007742">
    <property type="entry name" value="NosD_dom"/>
</dbReference>
<keyword evidence="7" id="KW-1185">Reference proteome</keyword>
<sequence>MTLRPASDMTPSRPAVGGWRRLCLAPLLACLAGSLPAAQWVIPGGDAAALEAALQDAAPGDTVLLDPGTFTVNLRVDRPLVLEGRPGAVLDGDRRGRVVTIAAPEVTLRGLEIRRSGIDLTAMDAGVFVERAGAGARILDNTLARSLFGIWVDGAPGVLVRGNRIQGEPELRSQDRGNGIHLFNTRDSRVEGNEIWEARDGIYIDNSADCILERNRIHHLRYGIHYMYSHDNTVRDNLTWETRTGYALMQSRSLTVTGNRSEGDTNYGILMNFITYSEIAGNRVQSVARGQAYITGGSDVPGAEGKGIFIYNSLYNEIRNNRFADGDIGIHLTAGSEDNHLYGNDFVNNRVQVKYVASREQEWSHEGHGNFWSDYLGWDLDADGVGDRHYEPNDAVDKLLWKYPLARLLMNSPAVQALRWVQREFPVFRSPGVRDSHPLMMPAGLPEH</sequence>
<evidence type="ECO:0000259" key="5">
    <source>
        <dbReference type="SMART" id="SM00722"/>
    </source>
</evidence>
<dbReference type="NCBIfam" id="TIGR03804">
    <property type="entry name" value="para_beta_helix"/>
    <property type="match status" value="3"/>
</dbReference>
<dbReference type="InterPro" id="IPR012334">
    <property type="entry name" value="Pectin_lyas_fold"/>
</dbReference>
<dbReference type="SMART" id="SM00710">
    <property type="entry name" value="PbH1"/>
    <property type="match status" value="10"/>
</dbReference>
<gene>
    <name evidence="6" type="ORF">DFQ59_102694</name>
</gene>
<dbReference type="InterPro" id="IPR006626">
    <property type="entry name" value="PbH1"/>
</dbReference>
<evidence type="ECO:0000256" key="4">
    <source>
        <dbReference type="SAM" id="SignalP"/>
    </source>
</evidence>
<evidence type="ECO:0000256" key="2">
    <source>
        <dbReference type="ARBA" id="ARBA00022737"/>
    </source>
</evidence>
<evidence type="ECO:0000256" key="1">
    <source>
        <dbReference type="ARBA" id="ARBA00004906"/>
    </source>
</evidence>
<dbReference type="InterPro" id="IPR026464">
    <property type="entry name" value="NosD_copper_fam"/>
</dbReference>
<evidence type="ECO:0000313" key="7">
    <source>
        <dbReference type="Proteomes" id="UP000252707"/>
    </source>
</evidence>
<dbReference type="InterPro" id="IPR051550">
    <property type="entry name" value="SCF-Subunits/Alg-Epimerases"/>
</dbReference>
<dbReference type="InterPro" id="IPR006633">
    <property type="entry name" value="Carb-bd_sugar_hydrolysis-dom"/>
</dbReference>
<protein>
    <submittedName>
        <fullName evidence="6">Nitrous oxidase accessory protein</fullName>
    </submittedName>
</protein>
<keyword evidence="2" id="KW-0677">Repeat</keyword>
<feature type="chain" id="PRO_5016727869" evidence="4">
    <location>
        <begin position="38"/>
        <end position="448"/>
    </location>
</feature>
<reference evidence="6 7" key="1">
    <citation type="submission" date="2018-07" db="EMBL/GenBank/DDBJ databases">
        <title>Genomic Encyclopedia of Type Strains, Phase IV (KMG-IV): sequencing the most valuable type-strain genomes for metagenomic binning, comparative biology and taxonomic classification.</title>
        <authorList>
            <person name="Goeker M."/>
        </authorList>
    </citation>
    <scope>NUCLEOTIDE SEQUENCE [LARGE SCALE GENOMIC DNA]</scope>
    <source>
        <strain evidence="6 7">DSM 26407</strain>
    </source>
</reference>
<feature type="domain" description="Carbohydrate-binding/sugar hydrolysis" evidence="5">
    <location>
        <begin position="211"/>
        <end position="388"/>
    </location>
</feature>
<feature type="domain" description="Carbohydrate-binding/sugar hydrolysis" evidence="5">
    <location>
        <begin position="57"/>
        <end position="205"/>
    </location>
</feature>